<reference evidence="2 3" key="1">
    <citation type="submission" date="2016-11" db="EMBL/GenBank/DDBJ databases">
        <title>Whole genomes of Flavobacteriaceae.</title>
        <authorList>
            <person name="Stine C."/>
            <person name="Li C."/>
            <person name="Tadesse D."/>
        </authorList>
    </citation>
    <scope>NUCLEOTIDE SEQUENCE [LARGE SCALE GENOMIC DNA]</scope>
    <source>
        <strain evidence="2 3">CCUG 60112</strain>
    </source>
</reference>
<feature type="transmembrane region" description="Helical" evidence="1">
    <location>
        <begin position="87"/>
        <end position="110"/>
    </location>
</feature>
<organism evidence="2 3">
    <name type="scientific">Flavobacterium plurextorum</name>
    <dbReference type="NCBI Taxonomy" id="1114867"/>
    <lineage>
        <taxon>Bacteria</taxon>
        <taxon>Pseudomonadati</taxon>
        <taxon>Bacteroidota</taxon>
        <taxon>Flavobacteriia</taxon>
        <taxon>Flavobacteriales</taxon>
        <taxon>Flavobacteriaceae</taxon>
        <taxon>Flavobacterium</taxon>
    </lineage>
</organism>
<evidence type="ECO:0000313" key="3">
    <source>
        <dbReference type="Proteomes" id="UP000198381"/>
    </source>
</evidence>
<gene>
    <name evidence="2" type="ORF">B0A81_18565</name>
</gene>
<proteinExistence type="predicted"/>
<protein>
    <submittedName>
        <fullName evidence="2">Uncharacterized protein</fullName>
    </submittedName>
</protein>
<name>A0ABX4CR54_9FLAO</name>
<evidence type="ECO:0000313" key="2">
    <source>
        <dbReference type="EMBL" id="OXB03335.1"/>
    </source>
</evidence>
<dbReference type="Proteomes" id="UP000198381">
    <property type="component" value="Unassembled WGS sequence"/>
</dbReference>
<sequence length="121" mass="13738">MFTFFKISIHFAVTALFALSLITFSDVFIHTNQLRFYVLTIIAAMIFFVMGLAVIFIYKNLKIIKIGHVYILKEDKKKAVQTAVRKLLLIFGFAAIIIAFFTCSLCVALLQRMNDGMALFG</sequence>
<keyword evidence="3" id="KW-1185">Reference proteome</keyword>
<dbReference type="EMBL" id="MUHD01000036">
    <property type="protein sequence ID" value="OXB03335.1"/>
    <property type="molecule type" value="Genomic_DNA"/>
</dbReference>
<feature type="transmembrane region" description="Helical" evidence="1">
    <location>
        <begin position="35"/>
        <end position="58"/>
    </location>
</feature>
<accession>A0ABX4CR54</accession>
<keyword evidence="1" id="KW-1133">Transmembrane helix</keyword>
<keyword evidence="1" id="KW-0472">Membrane</keyword>
<keyword evidence="1" id="KW-0812">Transmembrane</keyword>
<comment type="caution">
    <text evidence="2">The sequence shown here is derived from an EMBL/GenBank/DDBJ whole genome shotgun (WGS) entry which is preliminary data.</text>
</comment>
<dbReference type="RefSeq" id="WP_089059389.1">
    <property type="nucleotide sequence ID" value="NZ_MUHD01000036.1"/>
</dbReference>
<evidence type="ECO:0000256" key="1">
    <source>
        <dbReference type="SAM" id="Phobius"/>
    </source>
</evidence>